<sequence>MKLVSLQLVGKGKQGWSSEELHFGEHITHLWGPNGCGKTPIVQSIAFCLGFPCVFRQDIYDHVNYAVLNVEVQGKRLSITRVVGTEVDIEVVEGTSAPQKFYNDDEYSEYLFELFSLERPEIISTANKSTKPYLSTLLPLVYLDQDDGYRGHYYSKFNFIKDQFEEMIRILFKLPPKNSFNKKKQAIIEKEKLAQLDKAVHLASRRYENQKELVSDINKTSEEIYEEIEMLDKELDNLKSFHSNHDDSLNALDKIISSHKRTIHNIDEDIRELHYRTKGVESIIAEINTEVDTLNLNEEARRVFVRSSDLCGSSNCQLFSGSSDSYSKNLLYLRDQIKDLERNAENDLSRIDELKRRRIAVEGLTRQIVEERNNAIERTEASALVEAISEIKNQLFGLQVQQEKLDTLDKLSTIYFNLLSDQRRAVDRVASLSSSRNSVPEIIQLKSRFKQLLIKWLESIGTINVNLDIKWKKDFVPLFGVESIEQLKGSTRARVVLAYHAALIELLLESESVTLDFIILDTPKQHEIHDNDLDNFMIMLKKLCKQYALQVVFSTTEYKYKTDFQDCCWEPKFPGLKQKMFLKAGESD</sequence>
<accession>A0AA47JEJ9</accession>
<dbReference type="SUPFAM" id="SSF52540">
    <property type="entry name" value="P-loop containing nucleoside triphosphate hydrolases"/>
    <property type="match status" value="2"/>
</dbReference>
<gene>
    <name evidence="3" type="ORF">O1Q84_12080</name>
</gene>
<dbReference type="Pfam" id="PF13476">
    <property type="entry name" value="AAA_23"/>
    <property type="match status" value="1"/>
</dbReference>
<proteinExistence type="predicted"/>
<dbReference type="InterPro" id="IPR038729">
    <property type="entry name" value="Rad50/SbcC_AAA"/>
</dbReference>
<protein>
    <recommendedName>
        <fullName evidence="2">Rad50/SbcC-type AAA domain-containing protein</fullName>
    </recommendedName>
</protein>
<dbReference type="AlphaFoldDB" id="A0AA47JEJ9"/>
<name>A0AA47JEJ9_VIBPH</name>
<dbReference type="Proteomes" id="UP001156560">
    <property type="component" value="Chromosome 1"/>
</dbReference>
<reference evidence="3" key="1">
    <citation type="submission" date="2022-12" db="EMBL/GenBank/DDBJ databases">
        <title>Vibrio parahaemolyticus become highly virulent by producing novel Tc toxins.</title>
        <authorList>
            <person name="Yang F."/>
            <person name="You Y."/>
            <person name="Lai Q."/>
            <person name="Xu L."/>
            <person name="Li F."/>
        </authorList>
    </citation>
    <scope>NUCLEOTIDE SEQUENCE</scope>
    <source>
        <strain evidence="3">Vp-HL-202005</strain>
    </source>
</reference>
<evidence type="ECO:0000256" key="1">
    <source>
        <dbReference type="SAM" id="Coils"/>
    </source>
</evidence>
<evidence type="ECO:0000259" key="2">
    <source>
        <dbReference type="Pfam" id="PF13476"/>
    </source>
</evidence>
<dbReference type="RefSeq" id="WP_077200373.1">
    <property type="nucleotide sequence ID" value="NZ_CP114194.1"/>
</dbReference>
<evidence type="ECO:0000313" key="3">
    <source>
        <dbReference type="EMBL" id="WAT89363.1"/>
    </source>
</evidence>
<keyword evidence="1" id="KW-0175">Coiled coil</keyword>
<evidence type="ECO:0000313" key="4">
    <source>
        <dbReference type="Proteomes" id="UP001156560"/>
    </source>
</evidence>
<dbReference type="InterPro" id="IPR027417">
    <property type="entry name" value="P-loop_NTPase"/>
</dbReference>
<feature type="domain" description="Rad50/SbcC-type AAA" evidence="2">
    <location>
        <begin position="16"/>
        <end position="234"/>
    </location>
</feature>
<dbReference type="EMBL" id="CP114194">
    <property type="protein sequence ID" value="WAT89363.1"/>
    <property type="molecule type" value="Genomic_DNA"/>
</dbReference>
<organism evidence="3 4">
    <name type="scientific">Vibrio parahaemolyticus</name>
    <dbReference type="NCBI Taxonomy" id="670"/>
    <lineage>
        <taxon>Bacteria</taxon>
        <taxon>Pseudomonadati</taxon>
        <taxon>Pseudomonadota</taxon>
        <taxon>Gammaproteobacteria</taxon>
        <taxon>Vibrionales</taxon>
        <taxon>Vibrionaceae</taxon>
        <taxon>Vibrio</taxon>
    </lineage>
</organism>
<dbReference type="Gene3D" id="3.40.50.300">
    <property type="entry name" value="P-loop containing nucleotide triphosphate hydrolases"/>
    <property type="match status" value="1"/>
</dbReference>
<dbReference type="GO" id="GO:0006302">
    <property type="term" value="P:double-strand break repair"/>
    <property type="evidence" value="ECO:0007669"/>
    <property type="project" value="InterPro"/>
</dbReference>
<feature type="coiled-coil region" evidence="1">
    <location>
        <begin position="323"/>
        <end position="357"/>
    </location>
</feature>
<dbReference type="GO" id="GO:0016887">
    <property type="term" value="F:ATP hydrolysis activity"/>
    <property type="evidence" value="ECO:0007669"/>
    <property type="project" value="InterPro"/>
</dbReference>